<dbReference type="InterPro" id="IPR029058">
    <property type="entry name" value="AB_hydrolase_fold"/>
</dbReference>
<gene>
    <name evidence="2" type="ORF">C3L33_04030</name>
</gene>
<dbReference type="AlphaFoldDB" id="A0A6A4M784"/>
<dbReference type="InterPro" id="IPR001563">
    <property type="entry name" value="Peptidase_S10"/>
</dbReference>
<dbReference type="Gene3D" id="3.40.50.1820">
    <property type="entry name" value="alpha/beta hydrolase"/>
    <property type="match status" value="1"/>
</dbReference>
<evidence type="ECO:0000313" key="3">
    <source>
        <dbReference type="Proteomes" id="UP000428333"/>
    </source>
</evidence>
<dbReference type="Proteomes" id="UP000428333">
    <property type="component" value="Linkage Group LG03"/>
</dbReference>
<dbReference type="SUPFAM" id="SSF53474">
    <property type="entry name" value="alpha/beta-Hydrolases"/>
    <property type="match status" value="1"/>
</dbReference>
<name>A0A6A4M784_9ERIC</name>
<dbReference type="Pfam" id="PF00450">
    <property type="entry name" value="Peptidase_S10"/>
    <property type="match status" value="1"/>
</dbReference>
<evidence type="ECO:0000256" key="1">
    <source>
        <dbReference type="ARBA" id="ARBA00009431"/>
    </source>
</evidence>
<organism evidence="2 3">
    <name type="scientific">Rhododendron williamsianum</name>
    <dbReference type="NCBI Taxonomy" id="262921"/>
    <lineage>
        <taxon>Eukaryota</taxon>
        <taxon>Viridiplantae</taxon>
        <taxon>Streptophyta</taxon>
        <taxon>Embryophyta</taxon>
        <taxon>Tracheophyta</taxon>
        <taxon>Spermatophyta</taxon>
        <taxon>Magnoliopsida</taxon>
        <taxon>eudicotyledons</taxon>
        <taxon>Gunneridae</taxon>
        <taxon>Pentapetalae</taxon>
        <taxon>asterids</taxon>
        <taxon>Ericales</taxon>
        <taxon>Ericaceae</taxon>
        <taxon>Ericoideae</taxon>
        <taxon>Rhodoreae</taxon>
        <taxon>Rhododendron</taxon>
    </lineage>
</organism>
<accession>A0A6A4M784</accession>
<feature type="non-terminal residue" evidence="2">
    <location>
        <position position="1"/>
    </location>
</feature>
<keyword evidence="3" id="KW-1185">Reference proteome</keyword>
<sequence length="102" mass="11878">MVGNAVTDNYYDNLGTVTYWWSHAMISDRTYHQLISTCDFTQQKESNQCETTYSYAMDQEFGNIDQQISGYDPCTEKYAEAYYNRPDVQKALHANTTKIPFM</sequence>
<dbReference type="PANTHER" id="PTHR11802:SF87">
    <property type="entry name" value="SERINE CARBOXYPEPTIDASE-LIKE 25"/>
    <property type="match status" value="1"/>
</dbReference>
<reference evidence="2 3" key="1">
    <citation type="journal article" date="2019" name="Genome Biol. Evol.">
        <title>The Rhododendron genome and chromosomal organization provide insight into shared whole-genome duplications across the heath family (Ericaceae).</title>
        <authorList>
            <person name="Soza V.L."/>
            <person name="Lindsley D."/>
            <person name="Waalkes A."/>
            <person name="Ramage E."/>
            <person name="Patwardhan R.P."/>
            <person name="Burton J.N."/>
            <person name="Adey A."/>
            <person name="Kumar A."/>
            <person name="Qiu R."/>
            <person name="Shendure J."/>
            <person name="Hall B."/>
        </authorList>
    </citation>
    <scope>NUCLEOTIDE SEQUENCE [LARGE SCALE GENOMIC DNA]</scope>
    <source>
        <strain evidence="2">RSF 1966-606</strain>
    </source>
</reference>
<dbReference type="EMBL" id="QEFC01000545">
    <property type="protein sequence ID" value="KAE9464054.1"/>
    <property type="molecule type" value="Genomic_DNA"/>
</dbReference>
<protein>
    <submittedName>
        <fullName evidence="2">Uncharacterized protein</fullName>
    </submittedName>
</protein>
<comment type="similarity">
    <text evidence="1">Belongs to the peptidase S10 family.</text>
</comment>
<dbReference type="GO" id="GO:0006508">
    <property type="term" value="P:proteolysis"/>
    <property type="evidence" value="ECO:0007669"/>
    <property type="project" value="InterPro"/>
</dbReference>
<comment type="caution">
    <text evidence="2">The sequence shown here is derived from an EMBL/GenBank/DDBJ whole genome shotgun (WGS) entry which is preliminary data.</text>
</comment>
<dbReference type="Gene3D" id="6.10.250.940">
    <property type="match status" value="1"/>
</dbReference>
<proteinExistence type="inferred from homology"/>
<dbReference type="GO" id="GO:0005773">
    <property type="term" value="C:vacuole"/>
    <property type="evidence" value="ECO:0007669"/>
    <property type="project" value="TreeGrafter"/>
</dbReference>
<evidence type="ECO:0000313" key="2">
    <source>
        <dbReference type="EMBL" id="KAE9464054.1"/>
    </source>
</evidence>
<dbReference type="GO" id="GO:0004185">
    <property type="term" value="F:serine-type carboxypeptidase activity"/>
    <property type="evidence" value="ECO:0007669"/>
    <property type="project" value="InterPro"/>
</dbReference>
<dbReference type="OrthoDB" id="443318at2759"/>
<dbReference type="PANTHER" id="PTHR11802">
    <property type="entry name" value="SERINE PROTEASE FAMILY S10 SERINE CARBOXYPEPTIDASE"/>
    <property type="match status" value="1"/>
</dbReference>